<dbReference type="PANTHER" id="PTHR11266:SF86">
    <property type="entry name" value="PEROXISOMAL MEMBRANE PROTEIN PMP22"/>
    <property type="match status" value="1"/>
</dbReference>
<evidence type="ECO:0000256" key="6">
    <source>
        <dbReference type="RuleBase" id="RU363053"/>
    </source>
</evidence>
<dbReference type="PANTHER" id="PTHR11266">
    <property type="entry name" value="PEROXISOMAL MEMBRANE PROTEIN 2, PXMP2 MPV17"/>
    <property type="match status" value="1"/>
</dbReference>
<dbReference type="Pfam" id="PF04117">
    <property type="entry name" value="Mpv17_PMP22"/>
    <property type="match status" value="1"/>
</dbReference>
<dbReference type="OrthoDB" id="10267969at2759"/>
<evidence type="ECO:0000256" key="2">
    <source>
        <dbReference type="ARBA" id="ARBA00006824"/>
    </source>
</evidence>
<organism evidence="7 8">
    <name type="scientific">Carex littledalei</name>
    <dbReference type="NCBI Taxonomy" id="544730"/>
    <lineage>
        <taxon>Eukaryota</taxon>
        <taxon>Viridiplantae</taxon>
        <taxon>Streptophyta</taxon>
        <taxon>Embryophyta</taxon>
        <taxon>Tracheophyta</taxon>
        <taxon>Spermatophyta</taxon>
        <taxon>Magnoliopsida</taxon>
        <taxon>Liliopsida</taxon>
        <taxon>Poales</taxon>
        <taxon>Cyperaceae</taxon>
        <taxon>Cyperoideae</taxon>
        <taxon>Cariceae</taxon>
        <taxon>Carex</taxon>
        <taxon>Carex subgen. Euthyceras</taxon>
    </lineage>
</organism>
<dbReference type="EMBL" id="SWLB01000010">
    <property type="protein sequence ID" value="KAF3333402.1"/>
    <property type="molecule type" value="Genomic_DNA"/>
</dbReference>
<reference evidence="7" key="1">
    <citation type="submission" date="2020-01" db="EMBL/GenBank/DDBJ databases">
        <title>Genome sequence of Kobresia littledalei, the first chromosome-level genome in the family Cyperaceae.</title>
        <authorList>
            <person name="Qu G."/>
        </authorList>
    </citation>
    <scope>NUCLEOTIDE SEQUENCE</scope>
    <source>
        <strain evidence="7">C.B.Clarke</strain>
        <tissue evidence="7">Leaf</tissue>
    </source>
</reference>
<keyword evidence="8" id="KW-1185">Reference proteome</keyword>
<dbReference type="AlphaFoldDB" id="A0A833VC45"/>
<feature type="transmembrane region" description="Helical" evidence="6">
    <location>
        <begin position="134"/>
        <end position="153"/>
    </location>
</feature>
<comment type="similarity">
    <text evidence="2 6">Belongs to the peroxisomal membrane protein PXMP2/4 family.</text>
</comment>
<comment type="caution">
    <text evidence="7">The sequence shown here is derived from an EMBL/GenBank/DDBJ whole genome shotgun (WGS) entry which is preliminary data.</text>
</comment>
<evidence type="ECO:0000256" key="1">
    <source>
        <dbReference type="ARBA" id="ARBA00004141"/>
    </source>
</evidence>
<dbReference type="Proteomes" id="UP000623129">
    <property type="component" value="Unassembled WGS sequence"/>
</dbReference>
<keyword evidence="4 6" id="KW-1133">Transmembrane helix</keyword>
<protein>
    <submittedName>
        <fullName evidence="7">Peroxisomal membrane protein PMP22</fullName>
    </submittedName>
</protein>
<keyword evidence="3 6" id="KW-0812">Transmembrane</keyword>
<dbReference type="GO" id="GO:0005737">
    <property type="term" value="C:cytoplasm"/>
    <property type="evidence" value="ECO:0007669"/>
    <property type="project" value="TreeGrafter"/>
</dbReference>
<keyword evidence="5 6" id="KW-0472">Membrane</keyword>
<sequence length="185" mass="21471">MGEIVKKGWSQYMLQLQLHPLRTKMITAGVLAGISDSTAQKLSGIKKIELRRLLLKMLFGFAYGGPFGHLVHKVLDSIFKGKRDKKTVAKKVLLEQVTLSPWNNLVFLFYYGLVVERRPWSEVKTRVKKQYPSVQLAAWMFWPIVGWINHLYMPLQLRVIFQSFVACCWGIFLNLRARTMTLKNQ</sequence>
<dbReference type="InterPro" id="IPR007248">
    <property type="entry name" value="Mpv17_PMP22"/>
</dbReference>
<name>A0A833VC45_9POAL</name>
<evidence type="ECO:0000313" key="8">
    <source>
        <dbReference type="Proteomes" id="UP000623129"/>
    </source>
</evidence>
<proteinExistence type="inferred from homology"/>
<evidence type="ECO:0000313" key="7">
    <source>
        <dbReference type="EMBL" id="KAF3333402.1"/>
    </source>
</evidence>
<accession>A0A833VC45</accession>
<evidence type="ECO:0000256" key="5">
    <source>
        <dbReference type="ARBA" id="ARBA00023136"/>
    </source>
</evidence>
<evidence type="ECO:0000256" key="3">
    <source>
        <dbReference type="ARBA" id="ARBA00022692"/>
    </source>
</evidence>
<comment type="subcellular location">
    <subcellularLocation>
        <location evidence="1">Membrane</location>
        <topology evidence="1">Multi-pass membrane protein</topology>
    </subcellularLocation>
</comment>
<feature type="transmembrane region" description="Helical" evidence="6">
    <location>
        <begin position="53"/>
        <end position="72"/>
    </location>
</feature>
<gene>
    <name evidence="7" type="ORF">FCM35_KLT01093</name>
</gene>
<evidence type="ECO:0000256" key="4">
    <source>
        <dbReference type="ARBA" id="ARBA00022989"/>
    </source>
</evidence>
<feature type="transmembrane region" description="Helical" evidence="6">
    <location>
        <begin position="92"/>
        <end position="113"/>
    </location>
</feature>
<feature type="transmembrane region" description="Helical" evidence="6">
    <location>
        <begin position="159"/>
        <end position="177"/>
    </location>
</feature>
<dbReference type="GO" id="GO:0016020">
    <property type="term" value="C:membrane"/>
    <property type="evidence" value="ECO:0007669"/>
    <property type="project" value="UniProtKB-SubCell"/>
</dbReference>